<accession>A0ABD1AS64</accession>
<evidence type="ECO:0000313" key="3">
    <source>
        <dbReference type="Proteomes" id="UP001558713"/>
    </source>
</evidence>
<protein>
    <submittedName>
        <fullName evidence="2">F-box protein</fullName>
    </submittedName>
</protein>
<dbReference type="AlphaFoldDB" id="A0ABD1AS64"/>
<dbReference type="NCBIfam" id="TIGR01640">
    <property type="entry name" value="F_box_assoc_1"/>
    <property type="match status" value="1"/>
</dbReference>
<dbReference type="InterPro" id="IPR011043">
    <property type="entry name" value="Gal_Oxase/kelch_b-propeller"/>
</dbReference>
<evidence type="ECO:0000313" key="2">
    <source>
        <dbReference type="EMBL" id="KAL1207074.1"/>
    </source>
</evidence>
<dbReference type="Pfam" id="PF00646">
    <property type="entry name" value="F-box"/>
    <property type="match status" value="1"/>
</dbReference>
<dbReference type="InterPro" id="IPR006527">
    <property type="entry name" value="F-box-assoc_dom_typ1"/>
</dbReference>
<dbReference type="SUPFAM" id="SSF50965">
    <property type="entry name" value="Galactose oxidase, central domain"/>
    <property type="match status" value="1"/>
</dbReference>
<gene>
    <name evidence="2" type="ORF">V5N11_021503</name>
</gene>
<dbReference type="SMART" id="SM00256">
    <property type="entry name" value="FBOX"/>
    <property type="match status" value="1"/>
</dbReference>
<dbReference type="PANTHER" id="PTHR31672">
    <property type="entry name" value="BNACNNG10540D PROTEIN"/>
    <property type="match status" value="1"/>
</dbReference>
<dbReference type="InterPro" id="IPR036047">
    <property type="entry name" value="F-box-like_dom_sf"/>
</dbReference>
<dbReference type="Proteomes" id="UP001558713">
    <property type="component" value="Unassembled WGS sequence"/>
</dbReference>
<dbReference type="InterPro" id="IPR050796">
    <property type="entry name" value="SCF_F-box_component"/>
</dbReference>
<feature type="domain" description="F-box" evidence="1">
    <location>
        <begin position="19"/>
        <end position="60"/>
    </location>
</feature>
<dbReference type="InterPro" id="IPR017451">
    <property type="entry name" value="F-box-assoc_interact_dom"/>
</dbReference>
<evidence type="ECO:0000259" key="1">
    <source>
        <dbReference type="SMART" id="SM00256"/>
    </source>
</evidence>
<dbReference type="SUPFAM" id="SSF81383">
    <property type="entry name" value="F-box domain"/>
    <property type="match status" value="1"/>
</dbReference>
<keyword evidence="3" id="KW-1185">Reference proteome</keyword>
<reference evidence="2 3" key="1">
    <citation type="submission" date="2024-04" db="EMBL/GenBank/DDBJ databases">
        <title>Genome assembly C_amara_ONT_v2.</title>
        <authorList>
            <person name="Yant L."/>
            <person name="Moore C."/>
            <person name="Slenker M."/>
        </authorList>
    </citation>
    <scope>NUCLEOTIDE SEQUENCE [LARGE SCALE GENOMIC DNA]</scope>
    <source>
        <tissue evidence="2">Leaf</tissue>
    </source>
</reference>
<dbReference type="Pfam" id="PF07734">
    <property type="entry name" value="FBA_1"/>
    <property type="match status" value="1"/>
</dbReference>
<comment type="caution">
    <text evidence="2">The sequence shown here is derived from an EMBL/GenBank/DDBJ whole genome shotgun (WGS) entry which is preliminary data.</text>
</comment>
<proteinExistence type="predicted"/>
<name>A0ABD1AS64_CARAN</name>
<organism evidence="2 3">
    <name type="scientific">Cardamine amara subsp. amara</name>
    <dbReference type="NCBI Taxonomy" id="228776"/>
    <lineage>
        <taxon>Eukaryota</taxon>
        <taxon>Viridiplantae</taxon>
        <taxon>Streptophyta</taxon>
        <taxon>Embryophyta</taxon>
        <taxon>Tracheophyta</taxon>
        <taxon>Spermatophyta</taxon>
        <taxon>Magnoliopsida</taxon>
        <taxon>eudicotyledons</taxon>
        <taxon>Gunneridae</taxon>
        <taxon>Pentapetalae</taxon>
        <taxon>rosids</taxon>
        <taxon>malvids</taxon>
        <taxon>Brassicales</taxon>
        <taxon>Brassicaceae</taxon>
        <taxon>Cardamineae</taxon>
        <taxon>Cardamine</taxon>
    </lineage>
</organism>
<sequence length="410" mass="47713">MASSSKKKREASSWCLPALPSEVIEENILERIPIEDVVRFRSICKEWYELFKEKRFILKHLNLSKERFIRIYHDKVEIFNPVTLDLSYLPVPSELRIDLTGSSFPTIFMIPCDGLLLCHVIEGMYDCKIAIWNPVLSSRVKWIEPSRPYDSCDTFGFGYDSYNNYKILRFESFATSKEFEIYDLKSKLWRAFPTAFDWSLFVPYQMLSMKGNMYWIAETISNSEFFIQSFDFSRETFKPICSSFPVKIGVDTVEVLPDFGEINFVRNEPDGVVVLSGFGEDRLSLLHQHPSREIKIEVWVTNKVTDALVSWTKYFNVTRPDLPRFRSPLNSHGNPTYFVYKTNVIMLWCDKILQEEDEEHVGYACACFYEIAEGEIRKQVETRPPHVSDTVPSPCRCACLYVPSLVPVPE</sequence>
<dbReference type="InterPro" id="IPR001810">
    <property type="entry name" value="F-box_dom"/>
</dbReference>
<dbReference type="PANTHER" id="PTHR31672:SF13">
    <property type="entry name" value="F-BOX PROTEIN CPR30-LIKE"/>
    <property type="match status" value="1"/>
</dbReference>
<dbReference type="EMBL" id="JBANAX010000487">
    <property type="protein sequence ID" value="KAL1207074.1"/>
    <property type="molecule type" value="Genomic_DNA"/>
</dbReference>